<dbReference type="GO" id="GO:0016603">
    <property type="term" value="F:glutaminyl-peptide cyclotransferase activity"/>
    <property type="evidence" value="ECO:0007669"/>
    <property type="project" value="InterPro"/>
</dbReference>
<protein>
    <submittedName>
        <fullName evidence="1">Glutamine cyclotransferase</fullName>
    </submittedName>
</protein>
<dbReference type="STRING" id="585529.HMPREF0291_12168"/>
<dbReference type="HOGENOM" id="CLU_060272_2_1_11"/>
<dbReference type="RefSeq" id="WP_005291459.1">
    <property type="nucleotide sequence ID" value="NZ_CM000961.1"/>
</dbReference>
<dbReference type="EMBL" id="ACLJ02000003">
    <property type="protein sequence ID" value="EFK54510.1"/>
    <property type="molecule type" value="Genomic_DNA"/>
</dbReference>
<dbReference type="Gene3D" id="2.130.10.10">
    <property type="entry name" value="YVTN repeat-like/Quinoprotein amine dehydrogenase"/>
    <property type="match status" value="1"/>
</dbReference>
<dbReference type="eggNOG" id="COG3823">
    <property type="taxonomic scope" value="Bacteria"/>
</dbReference>
<name>D7WET5_9CORY</name>
<accession>D7WET5</accession>
<dbReference type="Proteomes" id="UP000004208">
    <property type="component" value="Unassembled WGS sequence"/>
</dbReference>
<sequence>MVHSPNRVRLPQIAMSAVTAVSIIGLTACAPSSSEGSSEQQDSSQVEQLTVDVLERYDFDESSFTQGLEVAPDGTLYVATGQEGESRIYRSTIEGEELASQDLDREFFGEGITQVDDHLWQLTWQNEVAIKRDADTLDEIDRVNYDGDGWGICHRDDGGEVIFSDGSDQLRRIDPDTFAERERFTVTMDEQPIEGLNELECVGDDIYANIFMTTDIVRINADTGAVEALIDASPLQNNATPDPNHVLNGIAYLPNTSGAGQEFLLSGKRWPDLYRVKFVPQ</sequence>
<evidence type="ECO:0000313" key="1">
    <source>
        <dbReference type="EMBL" id="EFK54510.1"/>
    </source>
</evidence>
<keyword evidence="2" id="KW-1185">Reference proteome</keyword>
<evidence type="ECO:0000313" key="2">
    <source>
        <dbReference type="Proteomes" id="UP000004208"/>
    </source>
</evidence>
<organism evidence="1 2">
    <name type="scientific">Corynebacterium genitalium ATCC 33030</name>
    <dbReference type="NCBI Taxonomy" id="585529"/>
    <lineage>
        <taxon>Bacteria</taxon>
        <taxon>Bacillati</taxon>
        <taxon>Actinomycetota</taxon>
        <taxon>Actinomycetes</taxon>
        <taxon>Mycobacteriales</taxon>
        <taxon>Corynebacteriaceae</taxon>
        <taxon>Corynebacterium</taxon>
    </lineage>
</organism>
<reference evidence="1" key="1">
    <citation type="submission" date="2010-06" db="EMBL/GenBank/DDBJ databases">
        <authorList>
            <person name="Muzny D."/>
            <person name="Qin X."/>
            <person name="Buhay C."/>
            <person name="Dugan-Rocha S."/>
            <person name="Ding Y."/>
            <person name="Chen G."/>
            <person name="Hawes A."/>
            <person name="Holder M."/>
            <person name="Jhangiani S."/>
            <person name="Johnson A."/>
            <person name="Khan Z."/>
            <person name="Li Z."/>
            <person name="Liu W."/>
            <person name="Liu X."/>
            <person name="Perez L."/>
            <person name="Shen H."/>
            <person name="Wang Q."/>
            <person name="Watt J."/>
            <person name="Xi L."/>
            <person name="Xin Y."/>
            <person name="Zhou J."/>
            <person name="Deng J."/>
            <person name="Jiang H."/>
            <person name="Liu Y."/>
            <person name="Qu J."/>
            <person name="Song X.-Z."/>
            <person name="Zhang L."/>
            <person name="Villasana D."/>
            <person name="Johnson A."/>
            <person name="Liu J."/>
            <person name="Liyanage D."/>
            <person name="Lorensuhewa L."/>
            <person name="Robinson T."/>
            <person name="Song A."/>
            <person name="Song B.-B."/>
            <person name="Dinh H."/>
            <person name="Thornton R."/>
            <person name="Coyle M."/>
            <person name="Francisco L."/>
            <person name="Jackson L."/>
            <person name="Javaid M."/>
            <person name="Korchina V."/>
            <person name="Kovar C."/>
            <person name="Mata R."/>
            <person name="Mathew T."/>
            <person name="Ngo R."/>
            <person name="Nguyen L."/>
            <person name="Nguyen N."/>
            <person name="Okwuonu G."/>
            <person name="Ongeri F."/>
            <person name="Pham C."/>
            <person name="Simmons D."/>
            <person name="Wilczek-Boney K."/>
            <person name="Hale W."/>
            <person name="Jakkamsetti A."/>
            <person name="Pham P."/>
            <person name="Ruth R."/>
            <person name="San Lucas F."/>
            <person name="Warren J."/>
            <person name="Zhang J."/>
            <person name="Zhao Z."/>
            <person name="Zhou C."/>
            <person name="Zhu D."/>
            <person name="Lee S."/>
            <person name="Bess C."/>
            <person name="Blankenburg K."/>
            <person name="Forbes L."/>
            <person name="Fu Q."/>
            <person name="Gubbala S."/>
            <person name="Hirani K."/>
            <person name="Jayaseelan J.C."/>
            <person name="Lara F."/>
            <person name="Munidasa M."/>
            <person name="Palculict T."/>
            <person name="Patil S."/>
            <person name="Pu L.-L."/>
            <person name="Saada N."/>
            <person name="Tang L."/>
            <person name="Weissenberger G."/>
            <person name="Zhu Y."/>
            <person name="Hemphill L."/>
            <person name="Shang Y."/>
            <person name="Youmans B."/>
            <person name="Ayvaz T."/>
            <person name="Ross M."/>
            <person name="Santibanez J."/>
            <person name="Aqrawi P."/>
            <person name="Gross S."/>
            <person name="Joshi V."/>
            <person name="Fowler G."/>
            <person name="Nazareth L."/>
            <person name="Reid J."/>
            <person name="Worley K."/>
            <person name="Petrosino J."/>
            <person name="Highlander S."/>
            <person name="Gibbs R."/>
        </authorList>
    </citation>
    <scope>NUCLEOTIDE SEQUENCE [LARGE SCALE GENOMIC DNA]</scope>
    <source>
        <strain evidence="1">ATCC 33030</strain>
    </source>
</reference>
<dbReference type="SUPFAM" id="SSF50969">
    <property type="entry name" value="YVTN repeat-like/Quinoprotein amine dehydrogenase"/>
    <property type="match status" value="1"/>
</dbReference>
<dbReference type="PANTHER" id="PTHR31270:SF1">
    <property type="entry name" value="GLUTAMINYL-PEPTIDE CYCLOTRANSFERASE"/>
    <property type="match status" value="1"/>
</dbReference>
<dbReference type="InterPro" id="IPR011044">
    <property type="entry name" value="Quino_amine_DH_bsu"/>
</dbReference>
<comment type="caution">
    <text evidence="1">The sequence shown here is derived from an EMBL/GenBank/DDBJ whole genome shotgun (WGS) entry which is preliminary data.</text>
</comment>
<gene>
    <name evidence="1" type="ORF">HMPREF0291_12168</name>
</gene>
<dbReference type="InterPro" id="IPR007788">
    <property type="entry name" value="QCT"/>
</dbReference>
<dbReference type="AlphaFoldDB" id="D7WET5"/>
<dbReference type="Pfam" id="PF05096">
    <property type="entry name" value="Glu_cyclase_2"/>
    <property type="match status" value="1"/>
</dbReference>
<proteinExistence type="predicted"/>
<dbReference type="InterPro" id="IPR015943">
    <property type="entry name" value="WD40/YVTN_repeat-like_dom_sf"/>
</dbReference>
<dbReference type="PROSITE" id="PS51257">
    <property type="entry name" value="PROKAR_LIPOPROTEIN"/>
    <property type="match status" value="1"/>
</dbReference>
<dbReference type="PANTHER" id="PTHR31270">
    <property type="entry name" value="GLUTAMINYL-PEPTIDE CYCLOTRANSFERASE"/>
    <property type="match status" value="1"/>
</dbReference>